<evidence type="ECO:0000256" key="2">
    <source>
        <dbReference type="ARBA" id="ARBA00022723"/>
    </source>
</evidence>
<dbReference type="PROSITE" id="PS00028">
    <property type="entry name" value="ZINC_FINGER_C2H2_1"/>
    <property type="match status" value="2"/>
</dbReference>
<protein>
    <submittedName>
        <fullName evidence="9">Zinc finger protein C25B8.19c</fullName>
    </submittedName>
</protein>
<dbReference type="GO" id="GO:0008270">
    <property type="term" value="F:zinc ion binding"/>
    <property type="evidence" value="ECO:0007669"/>
    <property type="project" value="UniProtKB-KW"/>
</dbReference>
<dbReference type="FunFam" id="3.30.160.60:FF:000145">
    <property type="entry name" value="Zinc finger protein 574"/>
    <property type="match status" value="1"/>
</dbReference>
<dbReference type="Proteomes" id="UP000093000">
    <property type="component" value="Unassembled WGS sequence"/>
</dbReference>
<comment type="caution">
    <text evidence="9">The sequence shown here is derived from an EMBL/GenBank/DDBJ whole genome shotgun (WGS) entry which is preliminary data.</text>
</comment>
<dbReference type="InterPro" id="IPR036236">
    <property type="entry name" value="Znf_C2H2_sf"/>
</dbReference>
<sequence length="165" mass="18711">MLLPPKETLQLPSIVDKLMGRKEDIQGTPIVLSPMTESNLPKPIQPSIVSMEAVLPTLLQSDAKDGTLNAKLLLLPPPPSFEPIIKTFPKSIRSLLNPIPPNRTIKGFKQYRCSFCQKKFMRPSSLKIHIYSHTGEKPFHCSFSGCRRKFSVQSNMRRHLRVHLN</sequence>
<dbReference type="GO" id="GO:0000785">
    <property type="term" value="C:chromatin"/>
    <property type="evidence" value="ECO:0007669"/>
    <property type="project" value="TreeGrafter"/>
</dbReference>
<dbReference type="Gene3D" id="3.30.160.60">
    <property type="entry name" value="Classic Zinc Finger"/>
    <property type="match status" value="2"/>
</dbReference>
<name>A0A1C7NGX5_9FUNG</name>
<evidence type="ECO:0000256" key="7">
    <source>
        <dbReference type="PROSITE-ProRule" id="PRU00042"/>
    </source>
</evidence>
<feature type="domain" description="C2H2-type" evidence="8">
    <location>
        <begin position="139"/>
        <end position="165"/>
    </location>
</feature>
<evidence type="ECO:0000256" key="6">
    <source>
        <dbReference type="ARBA" id="ARBA00023242"/>
    </source>
</evidence>
<reference evidence="9 10" key="1">
    <citation type="submission" date="2016-03" db="EMBL/GenBank/DDBJ databases">
        <title>Choanephora cucurbitarum.</title>
        <authorList>
            <person name="Min B."/>
            <person name="Park H."/>
            <person name="Park J.-H."/>
            <person name="Shin H.-D."/>
            <person name="Choi I.-G."/>
        </authorList>
    </citation>
    <scope>NUCLEOTIDE SEQUENCE [LARGE SCALE GENOMIC DNA]</scope>
    <source>
        <strain evidence="9 10">KUS-F28377</strain>
    </source>
</reference>
<dbReference type="GO" id="GO:0005667">
    <property type="term" value="C:transcription regulator complex"/>
    <property type="evidence" value="ECO:0007669"/>
    <property type="project" value="TreeGrafter"/>
</dbReference>
<keyword evidence="4 7" id="KW-0863">Zinc-finger</keyword>
<dbReference type="Pfam" id="PF00096">
    <property type="entry name" value="zf-C2H2"/>
    <property type="match status" value="2"/>
</dbReference>
<dbReference type="PROSITE" id="PS50157">
    <property type="entry name" value="ZINC_FINGER_C2H2_2"/>
    <property type="match status" value="2"/>
</dbReference>
<dbReference type="SUPFAM" id="SSF57667">
    <property type="entry name" value="beta-beta-alpha zinc fingers"/>
    <property type="match status" value="1"/>
</dbReference>
<dbReference type="SMART" id="SM00355">
    <property type="entry name" value="ZnF_C2H2"/>
    <property type="match status" value="2"/>
</dbReference>
<evidence type="ECO:0000256" key="3">
    <source>
        <dbReference type="ARBA" id="ARBA00022737"/>
    </source>
</evidence>
<dbReference type="GO" id="GO:0000981">
    <property type="term" value="F:DNA-binding transcription factor activity, RNA polymerase II-specific"/>
    <property type="evidence" value="ECO:0007669"/>
    <property type="project" value="TreeGrafter"/>
</dbReference>
<comment type="subcellular location">
    <subcellularLocation>
        <location evidence="1">Nucleus</location>
    </subcellularLocation>
</comment>
<accession>A0A1C7NGX5</accession>
<dbReference type="GO" id="GO:0031519">
    <property type="term" value="C:PcG protein complex"/>
    <property type="evidence" value="ECO:0007669"/>
    <property type="project" value="TreeGrafter"/>
</dbReference>
<gene>
    <name evidence="9" type="ORF">A0J61_03660</name>
</gene>
<dbReference type="GO" id="GO:0000978">
    <property type="term" value="F:RNA polymerase II cis-regulatory region sequence-specific DNA binding"/>
    <property type="evidence" value="ECO:0007669"/>
    <property type="project" value="TreeGrafter"/>
</dbReference>
<dbReference type="PANTHER" id="PTHR14003:SF19">
    <property type="entry name" value="YY2 TRANSCRIPTION FACTOR"/>
    <property type="match status" value="1"/>
</dbReference>
<dbReference type="InParanoid" id="A0A1C7NGX5"/>
<keyword evidence="10" id="KW-1185">Reference proteome</keyword>
<evidence type="ECO:0000256" key="5">
    <source>
        <dbReference type="ARBA" id="ARBA00022833"/>
    </source>
</evidence>
<organism evidence="9 10">
    <name type="scientific">Choanephora cucurbitarum</name>
    <dbReference type="NCBI Taxonomy" id="101091"/>
    <lineage>
        <taxon>Eukaryota</taxon>
        <taxon>Fungi</taxon>
        <taxon>Fungi incertae sedis</taxon>
        <taxon>Mucoromycota</taxon>
        <taxon>Mucoromycotina</taxon>
        <taxon>Mucoromycetes</taxon>
        <taxon>Mucorales</taxon>
        <taxon>Mucorineae</taxon>
        <taxon>Choanephoraceae</taxon>
        <taxon>Choanephoroideae</taxon>
        <taxon>Choanephora</taxon>
    </lineage>
</organism>
<keyword evidence="6" id="KW-0539">Nucleus</keyword>
<proteinExistence type="predicted"/>
<dbReference type="EMBL" id="LUGH01000162">
    <property type="protein sequence ID" value="OBZ88285.1"/>
    <property type="molecule type" value="Genomic_DNA"/>
</dbReference>
<dbReference type="OrthoDB" id="6077919at2759"/>
<keyword evidence="3" id="KW-0677">Repeat</keyword>
<dbReference type="InterPro" id="IPR013087">
    <property type="entry name" value="Znf_C2H2_type"/>
</dbReference>
<feature type="domain" description="C2H2-type" evidence="8">
    <location>
        <begin position="111"/>
        <end position="138"/>
    </location>
</feature>
<evidence type="ECO:0000259" key="8">
    <source>
        <dbReference type="PROSITE" id="PS50157"/>
    </source>
</evidence>
<dbReference type="AlphaFoldDB" id="A0A1C7NGX5"/>
<dbReference type="STRING" id="101091.A0A1C7NGX5"/>
<keyword evidence="2" id="KW-0479">Metal-binding</keyword>
<evidence type="ECO:0000256" key="1">
    <source>
        <dbReference type="ARBA" id="ARBA00004123"/>
    </source>
</evidence>
<evidence type="ECO:0000313" key="9">
    <source>
        <dbReference type="EMBL" id="OBZ88285.1"/>
    </source>
</evidence>
<keyword evidence="5" id="KW-0862">Zinc</keyword>
<dbReference type="PANTHER" id="PTHR14003">
    <property type="entry name" value="TRANSCRIPTIONAL REPRESSOR PROTEIN YY"/>
    <property type="match status" value="1"/>
</dbReference>
<evidence type="ECO:0000313" key="10">
    <source>
        <dbReference type="Proteomes" id="UP000093000"/>
    </source>
</evidence>
<evidence type="ECO:0000256" key="4">
    <source>
        <dbReference type="ARBA" id="ARBA00022771"/>
    </source>
</evidence>